<evidence type="ECO:0008006" key="4">
    <source>
        <dbReference type="Google" id="ProtNLM"/>
    </source>
</evidence>
<organism evidence="2 3">
    <name type="scientific">Latilactobacillus curvatus</name>
    <name type="common">Lactobacillus curvatus</name>
    <dbReference type="NCBI Taxonomy" id="28038"/>
    <lineage>
        <taxon>Bacteria</taxon>
        <taxon>Bacillati</taxon>
        <taxon>Bacillota</taxon>
        <taxon>Bacilli</taxon>
        <taxon>Lactobacillales</taxon>
        <taxon>Lactobacillaceae</taxon>
        <taxon>Latilactobacillus</taxon>
    </lineage>
</organism>
<evidence type="ECO:0000313" key="2">
    <source>
        <dbReference type="EMBL" id="ASN60149.1"/>
    </source>
</evidence>
<dbReference type="AlphaFoldDB" id="A0AAC9Y0B0"/>
<dbReference type="RefSeq" id="WP_089556738.1">
    <property type="nucleotide sequence ID" value="NZ_CP022474.1"/>
</dbReference>
<dbReference type="PROSITE" id="PS51257">
    <property type="entry name" value="PROKAR_LIPOPROTEIN"/>
    <property type="match status" value="1"/>
</dbReference>
<evidence type="ECO:0000313" key="3">
    <source>
        <dbReference type="Proteomes" id="UP000199749"/>
    </source>
</evidence>
<protein>
    <recommendedName>
        <fullName evidence="4">Lipoprotein</fullName>
    </recommendedName>
</protein>
<keyword evidence="1" id="KW-0732">Signal</keyword>
<gene>
    <name evidence="2" type="ORF">CG419_05655</name>
</gene>
<feature type="chain" id="PRO_5041907703" description="Lipoprotein" evidence="1">
    <location>
        <begin position="19"/>
        <end position="170"/>
    </location>
</feature>
<evidence type="ECO:0000256" key="1">
    <source>
        <dbReference type="SAM" id="SignalP"/>
    </source>
</evidence>
<feature type="signal peptide" evidence="1">
    <location>
        <begin position="1"/>
        <end position="18"/>
    </location>
</feature>
<dbReference type="Proteomes" id="UP000199749">
    <property type="component" value="Chromosome"/>
</dbReference>
<sequence length="170" mass="19370">MKKIMPVFILLLSITMFFMTGCNRSIETHTPPKTQTKKVTSLPKHGTIRLTTATHSNQKKVSGYIYRVGNDYLVLNSEKGFIKDATAMKHYLEGGKEQTTNTYFDQPNVFAIAKDQVGKHAKLFKLAYGTVTYEELPENDRAYISFAIITDKNIDELPKIKIDQIDYQVI</sequence>
<proteinExistence type="predicted"/>
<reference evidence="2 3" key="1">
    <citation type="submission" date="2017-07" db="EMBL/GenBank/DDBJ databases">
        <title>Lactobacillus curvatus MRS6 whole genome.</title>
        <authorList>
            <person name="Jans C."/>
            <person name="Lagler S."/>
            <person name="Lacroix C."/>
            <person name="Meile L."/>
            <person name="Stevens M.J.A."/>
        </authorList>
    </citation>
    <scope>NUCLEOTIDE SEQUENCE [LARGE SCALE GENOMIC DNA]</scope>
    <source>
        <strain evidence="2 3">MRS6</strain>
    </source>
</reference>
<name>A0AAC9Y0B0_LATCU</name>
<accession>A0AAC9Y0B0</accession>
<dbReference type="EMBL" id="CP022474">
    <property type="protein sequence ID" value="ASN60149.1"/>
    <property type="molecule type" value="Genomic_DNA"/>
</dbReference>